<protein>
    <submittedName>
        <fullName evidence="17">Hepatocyte growth factor-like protein isoform X1</fullName>
    </submittedName>
</protein>
<dbReference type="CTD" id="4485"/>
<feature type="signal peptide" evidence="12">
    <location>
        <begin position="1"/>
        <end position="24"/>
    </location>
</feature>
<dbReference type="PANTHER" id="PTHR24261:SF12">
    <property type="entry name" value="HEPATOCYTE GROWTH FACTOR-LIKE PROTEIN-RELATED"/>
    <property type="match status" value="1"/>
</dbReference>
<dbReference type="FunFam" id="2.40.10.10:FF:000002">
    <property type="entry name" value="Transmembrane protease serine"/>
    <property type="match status" value="1"/>
</dbReference>
<feature type="disulfide bond" evidence="11">
    <location>
        <begin position="213"/>
        <end position="252"/>
    </location>
</feature>
<feature type="domain" description="Kringle" evidence="13">
    <location>
        <begin position="110"/>
        <end position="187"/>
    </location>
</feature>
<dbReference type="Gene3D" id="2.40.10.10">
    <property type="entry name" value="Trypsin-like serine proteases"/>
    <property type="match status" value="2"/>
</dbReference>
<proteinExistence type="inferred from homology"/>
<dbReference type="GeneID" id="129328423"/>
<comment type="similarity">
    <text evidence="9">Belongs to the peptidase S1 family. CLIP subfamily.</text>
</comment>
<dbReference type="Gene3D" id="3.50.4.10">
    <property type="entry name" value="Hepatocyte Growth Factor"/>
    <property type="match status" value="1"/>
</dbReference>
<dbReference type="CDD" id="cd01099">
    <property type="entry name" value="PAN_AP_HGF"/>
    <property type="match status" value="1"/>
</dbReference>
<comment type="similarity">
    <text evidence="10">Belongs to the peptidase S1 family. Plasminogen subfamily.</text>
</comment>
<dbReference type="PROSITE" id="PS50240">
    <property type="entry name" value="TRYPSIN_DOM"/>
    <property type="match status" value="1"/>
</dbReference>
<feature type="disulfide bond" evidence="11">
    <location>
        <begin position="331"/>
        <end position="354"/>
    </location>
</feature>
<dbReference type="KEGG" id="emc:129328423"/>
<evidence type="ECO:0000256" key="11">
    <source>
        <dbReference type="PROSITE-ProRule" id="PRU00121"/>
    </source>
</evidence>
<dbReference type="Pfam" id="PF00051">
    <property type="entry name" value="Kringle"/>
    <property type="match status" value="4"/>
</dbReference>
<evidence type="ECO:0000259" key="15">
    <source>
        <dbReference type="PROSITE" id="PS50948"/>
    </source>
</evidence>
<dbReference type="PANTHER" id="PTHR24261">
    <property type="entry name" value="PLASMINOGEN-RELATED"/>
    <property type="match status" value="1"/>
</dbReference>
<dbReference type="InterPro" id="IPR013806">
    <property type="entry name" value="Kringle-like"/>
</dbReference>
<evidence type="ECO:0000256" key="5">
    <source>
        <dbReference type="ARBA" id="ARBA00022572"/>
    </source>
</evidence>
<evidence type="ECO:0000256" key="9">
    <source>
        <dbReference type="ARBA" id="ARBA00024195"/>
    </source>
</evidence>
<feature type="domain" description="Kringle" evidence="13">
    <location>
        <begin position="281"/>
        <end position="360"/>
    </location>
</feature>
<dbReference type="PIRSF" id="PIRSF001152">
    <property type="entry name" value="HGF_MST1"/>
    <property type="match status" value="1"/>
</dbReference>
<dbReference type="InterPro" id="IPR024174">
    <property type="entry name" value="HGF/MST1"/>
</dbReference>
<keyword evidence="4 10" id="KW-0721">Serine protease homolog</keyword>
<comment type="similarity">
    <text evidence="2">Belongs to the peptidase S1 family. Snake venom subfamily.</text>
</comment>
<dbReference type="GO" id="GO:0030971">
    <property type="term" value="F:receptor tyrosine kinase binding"/>
    <property type="evidence" value="ECO:0007669"/>
    <property type="project" value="TreeGrafter"/>
</dbReference>
<gene>
    <name evidence="17" type="primary">MST1</name>
</gene>
<feature type="disulfide bond" evidence="11">
    <location>
        <begin position="241"/>
        <end position="264"/>
    </location>
</feature>
<evidence type="ECO:0000256" key="10">
    <source>
        <dbReference type="PIRNR" id="PIRNR001152"/>
    </source>
</evidence>
<dbReference type="SUPFAM" id="SSF57414">
    <property type="entry name" value="Hairpin loop containing domain-like"/>
    <property type="match status" value="1"/>
</dbReference>
<dbReference type="SMART" id="SM00473">
    <property type="entry name" value="PAN_AP"/>
    <property type="match status" value="1"/>
</dbReference>
<evidence type="ECO:0000256" key="2">
    <source>
        <dbReference type="ARBA" id="ARBA00009228"/>
    </source>
</evidence>
<dbReference type="SUPFAM" id="SSF50494">
    <property type="entry name" value="Trypsin-like serine proteases"/>
    <property type="match status" value="1"/>
</dbReference>
<dbReference type="CDD" id="cd00190">
    <property type="entry name" value="Tryp_SPc"/>
    <property type="match status" value="1"/>
</dbReference>
<accession>A0AA97J836</accession>
<dbReference type="InterPro" id="IPR001254">
    <property type="entry name" value="Trypsin_dom"/>
</dbReference>
<dbReference type="CDD" id="cd00108">
    <property type="entry name" value="KR"/>
    <property type="match status" value="4"/>
</dbReference>
<dbReference type="InterPro" id="IPR050759">
    <property type="entry name" value="Serine_protease_kringle"/>
</dbReference>
<evidence type="ECO:0000259" key="13">
    <source>
        <dbReference type="PROSITE" id="PS50070"/>
    </source>
</evidence>
<reference evidence="17" key="1">
    <citation type="submission" date="2025-08" db="UniProtKB">
        <authorList>
            <consortium name="RefSeq"/>
        </authorList>
    </citation>
    <scope>IDENTIFICATION</scope>
    <source>
        <tissue evidence="17">Blood</tissue>
    </source>
</reference>
<dbReference type="InterPro" id="IPR001314">
    <property type="entry name" value="Peptidase_S1A"/>
</dbReference>
<evidence type="ECO:0000256" key="4">
    <source>
        <dbReference type="ARBA" id="ARBA00022542"/>
    </source>
</evidence>
<evidence type="ECO:0000256" key="6">
    <source>
        <dbReference type="ARBA" id="ARBA00022729"/>
    </source>
</evidence>
<dbReference type="Gene3D" id="2.40.20.10">
    <property type="entry name" value="Plasminogen Kringle 4"/>
    <property type="match status" value="4"/>
</dbReference>
<feature type="domain" description="Apple" evidence="15">
    <location>
        <begin position="19"/>
        <end position="106"/>
    </location>
</feature>
<evidence type="ECO:0000313" key="16">
    <source>
        <dbReference type="Proteomes" id="UP001190640"/>
    </source>
</evidence>
<evidence type="ECO:0000313" key="17">
    <source>
        <dbReference type="RefSeq" id="XP_054833458.1"/>
    </source>
</evidence>
<organism evidence="16 17">
    <name type="scientific">Eublepharis macularius</name>
    <name type="common">Leopard gecko</name>
    <name type="synonym">Cyrtodactylus macularius</name>
    <dbReference type="NCBI Taxonomy" id="481883"/>
    <lineage>
        <taxon>Eukaryota</taxon>
        <taxon>Metazoa</taxon>
        <taxon>Chordata</taxon>
        <taxon>Craniata</taxon>
        <taxon>Vertebrata</taxon>
        <taxon>Euteleostomi</taxon>
        <taxon>Lepidosauria</taxon>
        <taxon>Squamata</taxon>
        <taxon>Bifurcata</taxon>
        <taxon>Gekkota</taxon>
        <taxon>Eublepharidae</taxon>
        <taxon>Eublepharinae</taxon>
        <taxon>Eublepharis</taxon>
    </lineage>
</organism>
<dbReference type="GO" id="GO:0046425">
    <property type="term" value="P:regulation of receptor signaling pathway via JAK-STAT"/>
    <property type="evidence" value="ECO:0007669"/>
    <property type="project" value="TreeGrafter"/>
</dbReference>
<keyword evidence="16" id="KW-1185">Reference proteome</keyword>
<name>A0AA97J836_EUBMA</name>
<comment type="caution">
    <text evidence="11">Lacks conserved residue(s) required for the propagation of feature annotation.</text>
</comment>
<dbReference type="FunFam" id="2.40.20.10:FF:000009">
    <property type="entry name" value="Hepatocyte growth factor-like 1"/>
    <property type="match status" value="1"/>
</dbReference>
<dbReference type="GO" id="GO:0005615">
    <property type="term" value="C:extracellular space"/>
    <property type="evidence" value="ECO:0007669"/>
    <property type="project" value="TreeGrafter"/>
</dbReference>
<evidence type="ECO:0000256" key="3">
    <source>
        <dbReference type="ARBA" id="ARBA00022525"/>
    </source>
</evidence>
<dbReference type="InterPro" id="IPR043504">
    <property type="entry name" value="Peptidase_S1_PA_chymotrypsin"/>
</dbReference>
<evidence type="ECO:0000256" key="12">
    <source>
        <dbReference type="SAM" id="SignalP"/>
    </source>
</evidence>
<dbReference type="Pfam" id="PF00024">
    <property type="entry name" value="PAN_1"/>
    <property type="match status" value="1"/>
</dbReference>
<feature type="domain" description="Kringle" evidence="13">
    <location>
        <begin position="368"/>
        <end position="447"/>
    </location>
</feature>
<dbReference type="InterPro" id="IPR018056">
    <property type="entry name" value="Kringle_CS"/>
</dbReference>
<feature type="domain" description="Peptidase S1" evidence="14">
    <location>
        <begin position="481"/>
        <end position="706"/>
    </location>
</feature>
<feature type="domain" description="Kringle" evidence="13">
    <location>
        <begin position="191"/>
        <end position="269"/>
    </location>
</feature>
<feature type="chain" id="PRO_5041679625" evidence="12">
    <location>
        <begin position="25"/>
        <end position="708"/>
    </location>
</feature>
<dbReference type="GO" id="GO:0004252">
    <property type="term" value="F:serine-type endopeptidase activity"/>
    <property type="evidence" value="ECO:0007669"/>
    <property type="project" value="InterPro"/>
</dbReference>
<sequence>MLLEGNMQSVAVLLLVLVCTLSTGQRSPLNDFQRLKATELVSVSLRREEKPIGVEECARQCTAFLDCRAFHYNWQSHGCQLLPLTQHSHQTRLQRNVHYDLYQKKAYTVNCIMGDGSSYRGTQSVTKNEETCQHWRLKVPHDHRFSPSLHNGLEENYCRNPDKDQRGPWCYTTDPAVRFRSCGIKKCEDAVCMSCNGEDYQGFVDHTESGKECQRWDLQFPHKHPYQPNKYPDKDLSDNYCRNPDSSERPWCYTTDPALEREYCHIRKCTEKRPRLTTKTSCFRLKGEDYRGEVNTTSTGAPCQRWDSQAPHQHNFLPEKYECKDLKENYCRNPDGSEAPWCFTTLPHLRMAFCFQIKRCTDDVEIEDCYYGNGEEYQGTVSKTRKGITCQKWSERSPHKPQIFPTMFPTVRLEQNYCRNPDNDSHGPWCYTMDPRTQFDYCAIEPCASNKKPSILLNPENVVFDHCGRREERWFSKRSRIVGGHVGNSPWTVSIRNREGIHFCGGSLVKEQWVISTRQCFSSCDADLSGYEVWLGTIFKNPRPNDPEKQAMAIRKIVCGPSESQLVMLKLERPAILNSRVALICLPPERYIVPENTKCEIAGWGDTRGTGNENQLHVAELTVMSHQECKVALRGRVKESELCTGPLRIGVGACEGDFGGPLACLTHDCWVLEGVITPSRVCARTDQPAVFTRVSLYVDWINKVMKLS</sequence>
<keyword evidence="8 11" id="KW-1015">Disulfide bond</keyword>
<feature type="disulfide bond" evidence="11">
    <location>
        <begin position="303"/>
        <end position="342"/>
    </location>
</feature>
<dbReference type="InterPro" id="IPR000001">
    <property type="entry name" value="Kringle"/>
</dbReference>
<dbReference type="GO" id="GO:0006508">
    <property type="term" value="P:proteolysis"/>
    <property type="evidence" value="ECO:0007669"/>
    <property type="project" value="InterPro"/>
</dbReference>
<dbReference type="PROSITE" id="PS50948">
    <property type="entry name" value="PAN"/>
    <property type="match status" value="1"/>
</dbReference>
<dbReference type="SMART" id="SM00130">
    <property type="entry name" value="KR"/>
    <property type="match status" value="4"/>
</dbReference>
<dbReference type="InterPro" id="IPR009003">
    <property type="entry name" value="Peptidase_S1_PA"/>
</dbReference>
<dbReference type="PRINTS" id="PR00722">
    <property type="entry name" value="CHYMOTRYPSIN"/>
</dbReference>
<dbReference type="FunFam" id="2.40.20.10:FF:000004">
    <property type="entry name" value="Hepatocyte growth factor"/>
    <property type="match status" value="1"/>
</dbReference>
<dbReference type="Proteomes" id="UP001190640">
    <property type="component" value="Chromosome 4"/>
</dbReference>
<dbReference type="PROSITE" id="PS50070">
    <property type="entry name" value="KRINGLE_2"/>
    <property type="match status" value="4"/>
</dbReference>
<dbReference type="PROSITE" id="PS00021">
    <property type="entry name" value="KRINGLE_1"/>
    <property type="match status" value="3"/>
</dbReference>
<comment type="subcellular location">
    <subcellularLocation>
        <location evidence="1">Secreted</location>
    </subcellularLocation>
</comment>
<evidence type="ECO:0000256" key="1">
    <source>
        <dbReference type="ARBA" id="ARBA00004613"/>
    </source>
</evidence>
<dbReference type="SMART" id="SM00020">
    <property type="entry name" value="Tryp_SPc"/>
    <property type="match status" value="1"/>
</dbReference>
<keyword evidence="3" id="KW-0964">Secreted</keyword>
<keyword evidence="6 12" id="KW-0732">Signal</keyword>
<evidence type="ECO:0000256" key="7">
    <source>
        <dbReference type="ARBA" id="ARBA00022737"/>
    </source>
</evidence>
<dbReference type="InterPro" id="IPR003609">
    <property type="entry name" value="Pan_app"/>
</dbReference>
<dbReference type="SUPFAM" id="SSF57440">
    <property type="entry name" value="Kringle-like"/>
    <property type="match status" value="4"/>
</dbReference>
<evidence type="ECO:0000256" key="8">
    <source>
        <dbReference type="ARBA" id="ARBA00023157"/>
    </source>
</evidence>
<evidence type="ECO:0000259" key="14">
    <source>
        <dbReference type="PROSITE" id="PS50240"/>
    </source>
</evidence>
<feature type="disulfide bond" evidence="11">
    <location>
        <begin position="192"/>
        <end position="269"/>
    </location>
</feature>
<dbReference type="Pfam" id="PF00089">
    <property type="entry name" value="Trypsin"/>
    <property type="match status" value="1"/>
</dbReference>
<dbReference type="AlphaFoldDB" id="A0AA97J836"/>
<dbReference type="InterPro" id="IPR038178">
    <property type="entry name" value="Kringle_sf"/>
</dbReference>
<dbReference type="FunFam" id="2.40.20.10:FF:000002">
    <property type="entry name" value="Hepatocyte growth factor"/>
    <property type="match status" value="2"/>
</dbReference>
<dbReference type="RefSeq" id="XP_054833458.1">
    <property type="nucleotide sequence ID" value="XM_054977483.1"/>
</dbReference>
<keyword evidence="5 11" id="KW-0420">Kringle</keyword>
<dbReference type="PRINTS" id="PR00018">
    <property type="entry name" value="KRINGLE"/>
</dbReference>
<keyword evidence="7" id="KW-0677">Repeat</keyword>